<accession>A1RYW5</accession>
<dbReference type="STRING" id="368408.Tpen_0995"/>
<dbReference type="InterPro" id="IPR036105">
    <property type="entry name" value="DiNase_FeMo-co_biosyn_sf"/>
</dbReference>
<evidence type="ECO:0000259" key="1">
    <source>
        <dbReference type="Pfam" id="PF02579"/>
    </source>
</evidence>
<name>A1RYW5_THEPD</name>
<reference evidence="3" key="1">
    <citation type="journal article" date="2008" name="J. Bacteriol.">
        <title>Genome sequence of Thermofilum pendens reveals an exceptional loss of biosynthetic pathways without genome reduction.</title>
        <authorList>
            <person name="Anderson I."/>
            <person name="Rodriguez J."/>
            <person name="Susanti D."/>
            <person name="Porat I."/>
            <person name="Reich C."/>
            <person name="Ulrich L.E."/>
            <person name="Elkins J.G."/>
            <person name="Mavromatis K."/>
            <person name="Lykidis A."/>
            <person name="Kim E."/>
            <person name="Thompson L.S."/>
            <person name="Nolan M."/>
            <person name="Land M."/>
            <person name="Copeland A."/>
            <person name="Lapidus A."/>
            <person name="Lucas S."/>
            <person name="Detter C."/>
            <person name="Zhulin I.B."/>
            <person name="Olsen G.J."/>
            <person name="Whitman W."/>
            <person name="Mukhopadhyay B."/>
            <person name="Bristow J."/>
            <person name="Kyrpides N."/>
        </authorList>
    </citation>
    <scope>NUCLEOTIDE SEQUENCE [LARGE SCALE GENOMIC DNA]</scope>
    <source>
        <strain evidence="3">DSM 2475 / Hrk 5</strain>
    </source>
</reference>
<dbReference type="PANTHER" id="PTHR33937">
    <property type="entry name" value="IRON-MOLYBDENUM PROTEIN-RELATED-RELATED"/>
    <property type="match status" value="1"/>
</dbReference>
<dbReference type="AlphaFoldDB" id="A1RYW5"/>
<dbReference type="HOGENOM" id="CLU_2032976_0_0_2"/>
<proteinExistence type="predicted"/>
<gene>
    <name evidence="2" type="ordered locus">Tpen_0995</name>
</gene>
<protein>
    <recommendedName>
        <fullName evidence="1">Dinitrogenase iron-molybdenum cofactor biosynthesis domain-containing protein</fullName>
    </recommendedName>
</protein>
<sequence>MPPLPPPPPGTLRVAAGTDTADGLNAPVSARFARTPFLTIVDIVDGRATRVEPMPNAFASGAGGVGAAVGQWLLSSGVSVVVAPSLGPNISMILGQAGVRVEVVPPGVPLGEALKRLGLLR</sequence>
<dbReference type="KEGG" id="tpe:Tpen_0995"/>
<dbReference type="Pfam" id="PF02579">
    <property type="entry name" value="Nitro_FeMo-Co"/>
    <property type="match status" value="1"/>
</dbReference>
<feature type="domain" description="Dinitrogenase iron-molybdenum cofactor biosynthesis" evidence="1">
    <location>
        <begin position="25"/>
        <end position="117"/>
    </location>
</feature>
<dbReference type="PANTHER" id="PTHR33937:SF2">
    <property type="entry name" value="DINITROGENASE IRON-MOLYBDENUM COFACTOR BIOSYNTHESIS DOMAIN-CONTAINING PROTEIN"/>
    <property type="match status" value="1"/>
</dbReference>
<dbReference type="EnsemblBacteria" id="ABL78395">
    <property type="protein sequence ID" value="ABL78395"/>
    <property type="gene ID" value="Tpen_0995"/>
</dbReference>
<dbReference type="EMBL" id="CP000505">
    <property type="protein sequence ID" value="ABL78395.1"/>
    <property type="molecule type" value="Genomic_DNA"/>
</dbReference>
<dbReference type="Gene3D" id="3.30.420.130">
    <property type="entry name" value="Dinitrogenase iron-molybdenum cofactor biosynthesis domain"/>
    <property type="match status" value="1"/>
</dbReference>
<dbReference type="SUPFAM" id="SSF53146">
    <property type="entry name" value="Nitrogenase accessory factor-like"/>
    <property type="match status" value="1"/>
</dbReference>
<dbReference type="eggNOG" id="arCOG02734">
    <property type="taxonomic scope" value="Archaea"/>
</dbReference>
<evidence type="ECO:0000313" key="3">
    <source>
        <dbReference type="Proteomes" id="UP000000641"/>
    </source>
</evidence>
<dbReference type="InterPro" id="IPR051840">
    <property type="entry name" value="NifX/NifY_domain"/>
</dbReference>
<dbReference type="InterPro" id="IPR003731">
    <property type="entry name" value="Di-Nase_FeMo-co_biosynth"/>
</dbReference>
<organism evidence="2 3">
    <name type="scientific">Thermofilum pendens (strain DSM 2475 / Hrk 5)</name>
    <dbReference type="NCBI Taxonomy" id="368408"/>
    <lineage>
        <taxon>Archaea</taxon>
        <taxon>Thermoproteota</taxon>
        <taxon>Thermoprotei</taxon>
        <taxon>Thermofilales</taxon>
        <taxon>Thermofilaceae</taxon>
        <taxon>Thermofilum</taxon>
    </lineage>
</organism>
<dbReference type="Proteomes" id="UP000000641">
    <property type="component" value="Chromosome"/>
</dbReference>
<keyword evidence="3" id="KW-1185">Reference proteome</keyword>
<evidence type="ECO:0000313" key="2">
    <source>
        <dbReference type="EMBL" id="ABL78395.1"/>
    </source>
</evidence>